<keyword evidence="3" id="KW-1185">Reference proteome</keyword>
<protein>
    <submittedName>
        <fullName evidence="2">Uncharacterized protein</fullName>
    </submittedName>
</protein>
<feature type="compositionally biased region" description="Basic and acidic residues" evidence="1">
    <location>
        <begin position="62"/>
        <end position="75"/>
    </location>
</feature>
<dbReference type="AlphaFoldDB" id="A0ABC8QTL4"/>
<feature type="region of interest" description="Disordered" evidence="1">
    <location>
        <begin position="1"/>
        <end position="75"/>
    </location>
</feature>
<evidence type="ECO:0000313" key="3">
    <source>
        <dbReference type="Proteomes" id="UP001642360"/>
    </source>
</evidence>
<sequence>MVKMETGISGSGSPPKLGFSDVSTRSSRDSYRSMATPIVGGQGQLHMGSFEGDATPQLNGLLDKREKGDTLGRGK</sequence>
<reference evidence="2 3" key="1">
    <citation type="submission" date="2024-02" db="EMBL/GenBank/DDBJ databases">
        <authorList>
            <person name="Vignale AGUSTIN F."/>
            <person name="Sosa J E."/>
            <person name="Modenutti C."/>
        </authorList>
    </citation>
    <scope>NUCLEOTIDE SEQUENCE [LARGE SCALE GENOMIC DNA]</scope>
</reference>
<comment type="caution">
    <text evidence="2">The sequence shown here is derived from an EMBL/GenBank/DDBJ whole genome shotgun (WGS) entry which is preliminary data.</text>
</comment>
<evidence type="ECO:0000313" key="2">
    <source>
        <dbReference type="EMBL" id="CAK9136084.1"/>
    </source>
</evidence>
<accession>A0ABC8QTL4</accession>
<organism evidence="2 3">
    <name type="scientific">Ilex paraguariensis</name>
    <name type="common">yerba mate</name>
    <dbReference type="NCBI Taxonomy" id="185542"/>
    <lineage>
        <taxon>Eukaryota</taxon>
        <taxon>Viridiplantae</taxon>
        <taxon>Streptophyta</taxon>
        <taxon>Embryophyta</taxon>
        <taxon>Tracheophyta</taxon>
        <taxon>Spermatophyta</taxon>
        <taxon>Magnoliopsida</taxon>
        <taxon>eudicotyledons</taxon>
        <taxon>Gunneridae</taxon>
        <taxon>Pentapetalae</taxon>
        <taxon>asterids</taxon>
        <taxon>campanulids</taxon>
        <taxon>Aquifoliales</taxon>
        <taxon>Aquifoliaceae</taxon>
        <taxon>Ilex</taxon>
    </lineage>
</organism>
<dbReference type="EMBL" id="CAUOFW020000735">
    <property type="protein sequence ID" value="CAK9136084.1"/>
    <property type="molecule type" value="Genomic_DNA"/>
</dbReference>
<dbReference type="Proteomes" id="UP001642360">
    <property type="component" value="Unassembled WGS sequence"/>
</dbReference>
<gene>
    <name evidence="2" type="ORF">ILEXP_LOCUS3058</name>
</gene>
<proteinExistence type="predicted"/>
<name>A0ABC8QTL4_9AQUA</name>
<evidence type="ECO:0000256" key="1">
    <source>
        <dbReference type="SAM" id="MobiDB-lite"/>
    </source>
</evidence>